<evidence type="ECO:0000256" key="1">
    <source>
        <dbReference type="ARBA" id="ARBA00022801"/>
    </source>
</evidence>
<dbReference type="GO" id="GO:0052689">
    <property type="term" value="F:carboxylic ester hydrolase activity"/>
    <property type="evidence" value="ECO:0007669"/>
    <property type="project" value="UniProtKB-ARBA"/>
</dbReference>
<dbReference type="InterPro" id="IPR029058">
    <property type="entry name" value="AB_hydrolase_fold"/>
</dbReference>
<dbReference type="InterPro" id="IPR050261">
    <property type="entry name" value="FrsA_esterase"/>
</dbReference>
<dbReference type="PANTHER" id="PTHR22946">
    <property type="entry name" value="DIENELACTONE HYDROLASE DOMAIN-CONTAINING PROTEIN-RELATED"/>
    <property type="match status" value="1"/>
</dbReference>
<gene>
    <name evidence="3" type="ORF">BST96_13545</name>
</gene>
<dbReference type="EMBL" id="CP019343">
    <property type="protein sequence ID" value="ARN76415.1"/>
    <property type="molecule type" value="Genomic_DNA"/>
</dbReference>
<sequence length="288" mass="32214">MTIWSQGVRLQGDLYKPKNLTAEQQLPGILLVPGWGGVKKNLEKNYAPHFAEKGFIVLTLDFKGWGESDGPIVATEALEKTEEAADITLKATHFRKMVNPLSMSEDVRAAIHYLGSEPQVMPNNLGIWGTSMGGGLALVTAATDDRIKAYVNQMGPVNYTYNLQAIPDQRVRGAEAMVARGQLPSYPGPQGQNNPLLRGYPDWIAMKRFDPMAYLDRLTAPTLIIEAEQEELYNRQKNGVLMHQIIKDRIESRYIAYPGKHYAMYSGDNLEAGREAALQWFLKYLKGQ</sequence>
<evidence type="ECO:0000259" key="2">
    <source>
        <dbReference type="Pfam" id="PF01738"/>
    </source>
</evidence>
<name>A0A1X9NKT6_9GAMM</name>
<proteinExistence type="predicted"/>
<keyword evidence="1 3" id="KW-0378">Hydrolase</keyword>
<dbReference type="SUPFAM" id="SSF53474">
    <property type="entry name" value="alpha/beta-Hydrolases"/>
    <property type="match status" value="1"/>
</dbReference>
<dbReference type="Pfam" id="PF01738">
    <property type="entry name" value="DLH"/>
    <property type="match status" value="1"/>
</dbReference>
<dbReference type="AlphaFoldDB" id="A0A1X9NKT6"/>
<evidence type="ECO:0000313" key="4">
    <source>
        <dbReference type="Proteomes" id="UP000193450"/>
    </source>
</evidence>
<reference evidence="3 4" key="1">
    <citation type="submission" date="2016-11" db="EMBL/GenBank/DDBJ databases">
        <title>Trade-off between light-utilization and light-protection in marine flavobacteria.</title>
        <authorList>
            <person name="Kumagai Y."/>
        </authorList>
    </citation>
    <scope>NUCLEOTIDE SEQUENCE [LARGE SCALE GENOMIC DNA]</scope>
    <source>
        <strain evidence="3 4">NBRC 107125</strain>
    </source>
</reference>
<accession>A0A1X9NKT6</accession>
<dbReference type="KEGG" id="osg:BST96_13545"/>
<dbReference type="InterPro" id="IPR002925">
    <property type="entry name" value="Dienelactn_hydro"/>
</dbReference>
<keyword evidence="4" id="KW-1185">Reference proteome</keyword>
<dbReference type="Gene3D" id="3.40.50.1820">
    <property type="entry name" value="alpha/beta hydrolase"/>
    <property type="match status" value="1"/>
</dbReference>
<dbReference type="STRING" id="716816.BST96_13545"/>
<feature type="domain" description="Dienelactone hydrolase" evidence="2">
    <location>
        <begin position="15"/>
        <end position="155"/>
    </location>
</feature>
<organism evidence="3 4">
    <name type="scientific">Oceanicoccus sagamiensis</name>
    <dbReference type="NCBI Taxonomy" id="716816"/>
    <lineage>
        <taxon>Bacteria</taxon>
        <taxon>Pseudomonadati</taxon>
        <taxon>Pseudomonadota</taxon>
        <taxon>Gammaproteobacteria</taxon>
        <taxon>Cellvibrionales</taxon>
        <taxon>Spongiibacteraceae</taxon>
        <taxon>Oceanicoccus</taxon>
    </lineage>
</organism>
<evidence type="ECO:0000313" key="3">
    <source>
        <dbReference type="EMBL" id="ARN76415.1"/>
    </source>
</evidence>
<dbReference type="Proteomes" id="UP000193450">
    <property type="component" value="Chromosome"/>
</dbReference>
<dbReference type="PANTHER" id="PTHR22946:SF9">
    <property type="entry name" value="POLYKETIDE TRANSFERASE AF380"/>
    <property type="match status" value="1"/>
</dbReference>
<protein>
    <submittedName>
        <fullName evidence="3">Dienelactone hydrolase</fullName>
    </submittedName>
</protein>